<dbReference type="PANTHER" id="PTHR30055:SF234">
    <property type="entry name" value="HTH-TYPE TRANSCRIPTIONAL REGULATOR BETI"/>
    <property type="match status" value="1"/>
</dbReference>
<comment type="caution">
    <text evidence="10">The sequence shown here is derived from an EMBL/GenBank/DDBJ whole genome shotgun (WGS) entry which is preliminary data.</text>
</comment>
<dbReference type="UniPathway" id="UPA00529"/>
<evidence type="ECO:0000313" key="11">
    <source>
        <dbReference type="Proteomes" id="UP000549457"/>
    </source>
</evidence>
<protein>
    <recommendedName>
        <fullName evidence="7">HTH-type transcriptional regulator BetI</fullName>
    </recommendedName>
</protein>
<keyword evidence="4 7" id="KW-0238">DNA-binding</keyword>
<evidence type="ECO:0000256" key="7">
    <source>
        <dbReference type="HAMAP-Rule" id="MF_00768"/>
    </source>
</evidence>
<dbReference type="SUPFAM" id="SSF46689">
    <property type="entry name" value="Homeodomain-like"/>
    <property type="match status" value="1"/>
</dbReference>
<comment type="pathway">
    <text evidence="1 7">Amine and polyamine biosynthesis; betaine biosynthesis via choline pathway [regulation].</text>
</comment>
<dbReference type="GO" id="GO:0045892">
    <property type="term" value="P:negative regulation of DNA-templated transcription"/>
    <property type="evidence" value="ECO:0007669"/>
    <property type="project" value="UniProtKB-UniRule"/>
</dbReference>
<keyword evidence="11" id="KW-1185">Reference proteome</keyword>
<evidence type="ECO:0000256" key="6">
    <source>
        <dbReference type="ARBA" id="ARBA00024936"/>
    </source>
</evidence>
<comment type="function">
    <text evidence="7">Repressor involved in choline regulation of the bet genes.</text>
</comment>
<evidence type="ECO:0000256" key="1">
    <source>
        <dbReference type="ARBA" id="ARBA00004719"/>
    </source>
</evidence>
<dbReference type="Proteomes" id="UP000549457">
    <property type="component" value="Unassembled WGS sequence"/>
</dbReference>
<reference evidence="10 11" key="1">
    <citation type="submission" date="2020-08" db="EMBL/GenBank/DDBJ databases">
        <title>Genomic Encyclopedia of Type Strains, Phase IV (KMG-IV): sequencing the most valuable type-strain genomes for metagenomic binning, comparative biology and taxonomic classification.</title>
        <authorList>
            <person name="Goeker M."/>
        </authorList>
    </citation>
    <scope>NUCLEOTIDE SEQUENCE [LARGE SCALE GENOMIC DNA]</scope>
    <source>
        <strain evidence="10 11">DSM 101730</strain>
    </source>
</reference>
<dbReference type="Pfam" id="PF13977">
    <property type="entry name" value="TetR_C_6"/>
    <property type="match status" value="1"/>
</dbReference>
<dbReference type="NCBIfam" id="TIGR03384">
    <property type="entry name" value="betaine_BetI"/>
    <property type="match status" value="1"/>
</dbReference>
<dbReference type="PRINTS" id="PR00455">
    <property type="entry name" value="HTHTETR"/>
</dbReference>
<dbReference type="PROSITE" id="PS01081">
    <property type="entry name" value="HTH_TETR_1"/>
    <property type="match status" value="1"/>
</dbReference>
<evidence type="ECO:0000256" key="4">
    <source>
        <dbReference type="ARBA" id="ARBA00023125"/>
    </source>
</evidence>
<dbReference type="PROSITE" id="PS50977">
    <property type="entry name" value="HTH_TETR_2"/>
    <property type="match status" value="1"/>
</dbReference>
<dbReference type="GO" id="GO:0000976">
    <property type="term" value="F:transcription cis-regulatory region binding"/>
    <property type="evidence" value="ECO:0007669"/>
    <property type="project" value="TreeGrafter"/>
</dbReference>
<accession>A0A840SM77</accession>
<evidence type="ECO:0000256" key="2">
    <source>
        <dbReference type="ARBA" id="ARBA00022491"/>
    </source>
</evidence>
<dbReference type="InterPro" id="IPR036271">
    <property type="entry name" value="Tet_transcr_reg_TetR-rel_C_sf"/>
</dbReference>
<feature type="DNA-binding region" description="H-T-H motif" evidence="7 8">
    <location>
        <begin position="23"/>
        <end position="42"/>
    </location>
</feature>
<dbReference type="InterPro" id="IPR001647">
    <property type="entry name" value="HTH_TetR"/>
</dbReference>
<keyword evidence="3 7" id="KW-0805">Transcription regulation</keyword>
<dbReference type="Pfam" id="PF00440">
    <property type="entry name" value="TetR_N"/>
    <property type="match status" value="1"/>
</dbReference>
<dbReference type="GO" id="GO:0003700">
    <property type="term" value="F:DNA-binding transcription factor activity"/>
    <property type="evidence" value="ECO:0007669"/>
    <property type="project" value="UniProtKB-UniRule"/>
</dbReference>
<organism evidence="10 11">
    <name type="scientific">Amaricoccus macauensis</name>
    <dbReference type="NCBI Taxonomy" id="57001"/>
    <lineage>
        <taxon>Bacteria</taxon>
        <taxon>Pseudomonadati</taxon>
        <taxon>Pseudomonadota</taxon>
        <taxon>Alphaproteobacteria</taxon>
        <taxon>Rhodobacterales</taxon>
        <taxon>Paracoccaceae</taxon>
        <taxon>Amaricoccus</taxon>
    </lineage>
</organism>
<dbReference type="NCBIfam" id="NF001978">
    <property type="entry name" value="PRK00767.1"/>
    <property type="match status" value="1"/>
</dbReference>
<dbReference type="InterPro" id="IPR039538">
    <property type="entry name" value="BetI_C"/>
</dbReference>
<dbReference type="Gene3D" id="1.10.357.10">
    <property type="entry name" value="Tetracycline Repressor, domain 2"/>
    <property type="match status" value="1"/>
</dbReference>
<gene>
    <name evidence="7" type="primary">betI</name>
    <name evidence="10" type="ORF">HNP73_000897</name>
</gene>
<feature type="domain" description="HTH tetR-type" evidence="9">
    <location>
        <begin position="1"/>
        <end position="60"/>
    </location>
</feature>
<dbReference type="InterPro" id="IPR009057">
    <property type="entry name" value="Homeodomain-like_sf"/>
</dbReference>
<dbReference type="PANTHER" id="PTHR30055">
    <property type="entry name" value="HTH-TYPE TRANSCRIPTIONAL REGULATOR RUTR"/>
    <property type="match status" value="1"/>
</dbReference>
<evidence type="ECO:0000256" key="5">
    <source>
        <dbReference type="ARBA" id="ARBA00023163"/>
    </source>
</evidence>
<proteinExistence type="inferred from homology"/>
<evidence type="ECO:0000259" key="9">
    <source>
        <dbReference type="PROSITE" id="PS50977"/>
    </source>
</evidence>
<dbReference type="InterPro" id="IPR023772">
    <property type="entry name" value="DNA-bd_HTH_TetR-type_CS"/>
</dbReference>
<dbReference type="GO" id="GO:0019285">
    <property type="term" value="P:glycine betaine biosynthetic process from choline"/>
    <property type="evidence" value="ECO:0007669"/>
    <property type="project" value="UniProtKB-UniRule"/>
</dbReference>
<evidence type="ECO:0000256" key="8">
    <source>
        <dbReference type="PROSITE-ProRule" id="PRU00335"/>
    </source>
</evidence>
<name>A0A840SM77_9RHOB</name>
<keyword evidence="5 7" id="KW-0804">Transcription</keyword>
<dbReference type="InterPro" id="IPR017757">
    <property type="entry name" value="Tscrpt_rep_BetI"/>
</dbReference>
<dbReference type="EMBL" id="JACHFM010000001">
    <property type="protein sequence ID" value="MBB5220976.1"/>
    <property type="molecule type" value="Genomic_DNA"/>
</dbReference>
<sequence>MRRKALIGAALREISDRGSLDVTVAQIAERAGVSAALAHHYFGGKDGLIHATMRHLLVEFREVVADGLRRAATPRERIDAVLRGSFGPEQFHRATVSAWLTFYALAQSSQPAARLLRIYHRRLHSNLVQALRQLVPAADAERIAENLGAFIDGVYLRGALRGQVVSRTAISAVEDYLDLELAGRK</sequence>
<dbReference type="SUPFAM" id="SSF48498">
    <property type="entry name" value="Tetracyclin repressor-like, C-terminal domain"/>
    <property type="match status" value="1"/>
</dbReference>
<dbReference type="HAMAP" id="MF_00768">
    <property type="entry name" value="HTH_type_BetI"/>
    <property type="match status" value="1"/>
</dbReference>
<comment type="function">
    <text evidence="6">Repressor involved in the biosynthesis of the osmoprotectant glycine betaine. It represses transcription of the choline transporter BetT and the genes of BetAB involved in the synthesis of glycine betaine.</text>
</comment>
<keyword evidence="2 7" id="KW-0678">Repressor</keyword>
<dbReference type="InterPro" id="IPR050109">
    <property type="entry name" value="HTH-type_TetR-like_transc_reg"/>
</dbReference>
<evidence type="ECO:0000256" key="3">
    <source>
        <dbReference type="ARBA" id="ARBA00023015"/>
    </source>
</evidence>
<dbReference type="AlphaFoldDB" id="A0A840SM77"/>
<dbReference type="RefSeq" id="WP_246399511.1">
    <property type="nucleotide sequence ID" value="NZ_JACHFM010000001.1"/>
</dbReference>
<evidence type="ECO:0000313" key="10">
    <source>
        <dbReference type="EMBL" id="MBB5220976.1"/>
    </source>
</evidence>